<dbReference type="AlphaFoldDB" id="A0A3D2SJZ8"/>
<gene>
    <name evidence="1" type="ORF">DHW29_06025</name>
</gene>
<dbReference type="InterPro" id="IPR012337">
    <property type="entry name" value="RNaseH-like_sf"/>
</dbReference>
<reference evidence="1 2" key="1">
    <citation type="journal article" date="2018" name="Nat. Biotechnol.">
        <title>A standardized bacterial taxonomy based on genome phylogeny substantially revises the tree of life.</title>
        <authorList>
            <person name="Parks D.H."/>
            <person name="Chuvochina M."/>
            <person name="Waite D.W."/>
            <person name="Rinke C."/>
            <person name="Skarshewski A."/>
            <person name="Chaumeil P.A."/>
            <person name="Hugenholtz P."/>
        </authorList>
    </citation>
    <scope>NUCLEOTIDE SEQUENCE [LARGE SCALE GENOMIC DNA]</scope>
    <source>
        <strain evidence="1">UBA9669</strain>
    </source>
</reference>
<dbReference type="Gene3D" id="3.30.420.10">
    <property type="entry name" value="Ribonuclease H-like superfamily/Ribonuclease H"/>
    <property type="match status" value="1"/>
</dbReference>
<dbReference type="InterPro" id="IPR036397">
    <property type="entry name" value="RNaseH_sf"/>
</dbReference>
<evidence type="ECO:0000313" key="1">
    <source>
        <dbReference type="EMBL" id="HCK29776.1"/>
    </source>
</evidence>
<protein>
    <submittedName>
        <fullName evidence="1">DNA polymerase III subunit epsilon</fullName>
    </submittedName>
</protein>
<evidence type="ECO:0000313" key="2">
    <source>
        <dbReference type="Proteomes" id="UP000263596"/>
    </source>
</evidence>
<dbReference type="EMBL" id="DPVE01000112">
    <property type="protein sequence ID" value="HCK29776.1"/>
    <property type="molecule type" value="Genomic_DNA"/>
</dbReference>
<dbReference type="SUPFAM" id="SSF53098">
    <property type="entry name" value="Ribonuclease H-like"/>
    <property type="match status" value="1"/>
</dbReference>
<dbReference type="Proteomes" id="UP000263596">
    <property type="component" value="Unassembled WGS sequence"/>
</dbReference>
<dbReference type="GO" id="GO:0003676">
    <property type="term" value="F:nucleic acid binding"/>
    <property type="evidence" value="ECO:0007669"/>
    <property type="project" value="InterPro"/>
</dbReference>
<sequence length="258" mass="29949">MTAIILDTETHKLHGEVIQMAYMMFDEDNLTVKYGNENSYTMDYQPSETIDYEAMAIHHIIDSDLVLRRPSSEVFIPKNVKYVIGHNIDYDIDAIKRSIQRCTDEIDEIKRIDTLAIIRFIHPDWNSHKLTVICYRLAAENKIKTSLYEIRGFIKKAHNALVDCVLTNILTEYIVASMQLQSIEDLYQVSERARIPTHIFYGKYKGQKITDLSTTNIMWLLSKTDDIYLINALENELEDRGLIFEIQVPSSKDSSMPF</sequence>
<comment type="caution">
    <text evidence="1">The sequence shown here is derived from an EMBL/GenBank/DDBJ whole genome shotgun (WGS) entry which is preliminary data.</text>
</comment>
<proteinExistence type="predicted"/>
<accession>A0A3D2SJZ8</accession>
<dbReference type="CDD" id="cd06127">
    <property type="entry name" value="DEDDh"/>
    <property type="match status" value="1"/>
</dbReference>
<name>A0A3D2SJZ8_9GAMM</name>
<organism evidence="1 2">
    <name type="scientific">Acinetobacter ursingii</name>
    <dbReference type="NCBI Taxonomy" id="108980"/>
    <lineage>
        <taxon>Bacteria</taxon>
        <taxon>Pseudomonadati</taxon>
        <taxon>Pseudomonadota</taxon>
        <taxon>Gammaproteobacteria</taxon>
        <taxon>Moraxellales</taxon>
        <taxon>Moraxellaceae</taxon>
        <taxon>Acinetobacter</taxon>
    </lineage>
</organism>